<evidence type="ECO:0000256" key="3">
    <source>
        <dbReference type="ARBA" id="ARBA00022670"/>
    </source>
</evidence>
<dbReference type="PRINTS" id="PR00127">
    <property type="entry name" value="CLPPROTEASEP"/>
</dbReference>
<evidence type="ECO:0000256" key="2">
    <source>
        <dbReference type="ARBA" id="ARBA00022490"/>
    </source>
</evidence>
<accession>A0ABQ3QXA2</accession>
<keyword evidence="5" id="KW-0720">Serine protease</keyword>
<comment type="caution">
    <text evidence="8">The sequence shown here is derived from an EMBL/GenBank/DDBJ whole genome shotgun (WGS) entry which is preliminary data.</text>
</comment>
<dbReference type="PANTHER" id="PTHR10381">
    <property type="entry name" value="ATP-DEPENDENT CLP PROTEASE PROTEOLYTIC SUBUNIT"/>
    <property type="match status" value="1"/>
</dbReference>
<evidence type="ECO:0000256" key="5">
    <source>
        <dbReference type="ARBA" id="ARBA00022825"/>
    </source>
</evidence>
<evidence type="ECO:0000256" key="1">
    <source>
        <dbReference type="ARBA" id="ARBA00007039"/>
    </source>
</evidence>
<name>A0ABQ3QXA2_9ACTN</name>
<protein>
    <recommendedName>
        <fullName evidence="6">ATP-dependent Clp protease proteolytic subunit</fullName>
    </recommendedName>
</protein>
<keyword evidence="2" id="KW-0963">Cytoplasm</keyword>
<sequence>MPKPPFIEAVTRPDRLRVQALARPAERRWYEIRNATAETAELLIYDEIGGWLGWYADEFVEELAAITAPNLTVRINSPGGSVFEGIAIANALRSHPATVTTQVDGIAASIASVIALAGDRLVMMPNSQLMIHDASGFCMGDAADMAQMAQLLEQQSDNLADVYAAKAGGTRAEWRALMQAETWYLAAEAVEAGLADAVGQPTRTPGPAPVVPPTPDLDEPMTARWDLSVFRHAGREQAPAPAAVAAIELNAEASAVSDEDVAAVARAVLAAAAPAPAPTAPAAEPEPVEQPVAVANTTIVEAPTDEPANDWAAAIAHLNSPDATLGWSASIAHLIDPTLTPSSATTNA</sequence>
<feature type="region of interest" description="Disordered" evidence="7">
    <location>
        <begin position="200"/>
        <end position="220"/>
    </location>
</feature>
<gene>
    <name evidence="8" type="ORF">Sviol_63180</name>
</gene>
<reference evidence="8" key="1">
    <citation type="submission" date="2024-05" db="EMBL/GenBank/DDBJ databases">
        <title>Whole genome shotgun sequence of Streptomyces violascens NBRC 12920.</title>
        <authorList>
            <person name="Komaki H."/>
            <person name="Tamura T."/>
        </authorList>
    </citation>
    <scope>NUCLEOTIDE SEQUENCE</scope>
    <source>
        <strain evidence="8">NBRC 12920</strain>
    </source>
</reference>
<evidence type="ECO:0000313" key="9">
    <source>
        <dbReference type="Proteomes" id="UP001050808"/>
    </source>
</evidence>
<dbReference type="SUPFAM" id="SSF52096">
    <property type="entry name" value="ClpP/crotonase"/>
    <property type="match status" value="1"/>
</dbReference>
<dbReference type="Pfam" id="PF00574">
    <property type="entry name" value="CLP_protease"/>
    <property type="match status" value="1"/>
</dbReference>
<dbReference type="RefSeq" id="WP_189963421.1">
    <property type="nucleotide sequence ID" value="NZ_BMUA01000008.1"/>
</dbReference>
<dbReference type="InterPro" id="IPR001907">
    <property type="entry name" value="ClpP"/>
</dbReference>
<organism evidence="8 9">
    <name type="scientific">Streptomyces violascens</name>
    <dbReference type="NCBI Taxonomy" id="67381"/>
    <lineage>
        <taxon>Bacteria</taxon>
        <taxon>Bacillati</taxon>
        <taxon>Actinomycetota</taxon>
        <taxon>Actinomycetes</taxon>
        <taxon>Kitasatosporales</taxon>
        <taxon>Streptomycetaceae</taxon>
        <taxon>Streptomyces</taxon>
    </lineage>
</organism>
<dbReference type="InterPro" id="IPR023562">
    <property type="entry name" value="ClpP/TepA"/>
</dbReference>
<keyword evidence="3" id="KW-0645">Protease</keyword>
<evidence type="ECO:0000256" key="7">
    <source>
        <dbReference type="SAM" id="MobiDB-lite"/>
    </source>
</evidence>
<feature type="compositionally biased region" description="Pro residues" evidence="7">
    <location>
        <begin position="204"/>
        <end position="215"/>
    </location>
</feature>
<evidence type="ECO:0000256" key="4">
    <source>
        <dbReference type="ARBA" id="ARBA00022801"/>
    </source>
</evidence>
<comment type="similarity">
    <text evidence="1 6">Belongs to the peptidase S14 family.</text>
</comment>
<proteinExistence type="inferred from homology"/>
<keyword evidence="9" id="KW-1185">Reference proteome</keyword>
<evidence type="ECO:0000313" key="8">
    <source>
        <dbReference type="EMBL" id="GHI41910.1"/>
    </source>
</evidence>
<dbReference type="EMBL" id="BNDY01000017">
    <property type="protein sequence ID" value="GHI41910.1"/>
    <property type="molecule type" value="Genomic_DNA"/>
</dbReference>
<dbReference type="InterPro" id="IPR029045">
    <property type="entry name" value="ClpP/crotonase-like_dom_sf"/>
</dbReference>
<dbReference type="NCBIfam" id="NF045542">
    <property type="entry name" value="Clp_rel_HeadMat"/>
    <property type="match status" value="1"/>
</dbReference>
<dbReference type="Proteomes" id="UP001050808">
    <property type="component" value="Unassembled WGS sequence"/>
</dbReference>
<dbReference type="PANTHER" id="PTHR10381:SF70">
    <property type="entry name" value="ATP-DEPENDENT CLP PROTEASE PROTEOLYTIC SUBUNIT"/>
    <property type="match status" value="1"/>
</dbReference>
<dbReference type="CDD" id="cd07016">
    <property type="entry name" value="S14_ClpP_1"/>
    <property type="match status" value="1"/>
</dbReference>
<keyword evidence="4" id="KW-0378">Hydrolase</keyword>
<evidence type="ECO:0000256" key="6">
    <source>
        <dbReference type="RuleBase" id="RU003567"/>
    </source>
</evidence>
<dbReference type="Gene3D" id="3.90.226.10">
    <property type="entry name" value="2-enoyl-CoA Hydratase, Chain A, domain 1"/>
    <property type="match status" value="1"/>
</dbReference>